<dbReference type="Proteomes" id="UP000178129">
    <property type="component" value="Unassembled WGS sequence"/>
</dbReference>
<gene>
    <name evidence="1" type="ORF">RCO7_11493</name>
</gene>
<accession>A0A1E1LNT6</accession>
<proteinExistence type="predicted"/>
<dbReference type="EMBL" id="FJUW01000069">
    <property type="protein sequence ID" value="CZT12162.1"/>
    <property type="molecule type" value="Genomic_DNA"/>
</dbReference>
<organism evidence="1 2">
    <name type="scientific">Rhynchosporium graminicola</name>
    <dbReference type="NCBI Taxonomy" id="2792576"/>
    <lineage>
        <taxon>Eukaryota</taxon>
        <taxon>Fungi</taxon>
        <taxon>Dikarya</taxon>
        <taxon>Ascomycota</taxon>
        <taxon>Pezizomycotina</taxon>
        <taxon>Leotiomycetes</taxon>
        <taxon>Helotiales</taxon>
        <taxon>Ploettnerulaceae</taxon>
        <taxon>Rhynchosporium</taxon>
    </lineage>
</organism>
<comment type="caution">
    <text evidence="1">The sequence shown here is derived from an EMBL/GenBank/DDBJ whole genome shotgun (WGS) entry which is preliminary data.</text>
</comment>
<evidence type="ECO:0000313" key="2">
    <source>
        <dbReference type="Proteomes" id="UP000178129"/>
    </source>
</evidence>
<name>A0A1E1LNT6_9HELO</name>
<evidence type="ECO:0000313" key="1">
    <source>
        <dbReference type="EMBL" id="CZT12162.1"/>
    </source>
</evidence>
<dbReference type="InParanoid" id="A0A1E1LNT6"/>
<reference evidence="2" key="1">
    <citation type="submission" date="2016-03" db="EMBL/GenBank/DDBJ databases">
        <authorList>
            <person name="Ploux O."/>
        </authorList>
    </citation>
    <scope>NUCLEOTIDE SEQUENCE [LARGE SCALE GENOMIC DNA]</scope>
    <source>
        <strain evidence="2">UK7</strain>
    </source>
</reference>
<sequence>MEVGGKLWKHLSNWASPAPTTAQFFVVHIWDETSEKTSPFKADFAGLAEVHEISVPAALMIFRDSAPRRFPTGLVKGSGDAHTGAIGL</sequence>
<dbReference type="AlphaFoldDB" id="A0A1E1LNT6"/>
<protein>
    <submittedName>
        <fullName evidence="1">Uncharacterized protein</fullName>
    </submittedName>
</protein>
<keyword evidence="2" id="KW-1185">Reference proteome</keyword>